<dbReference type="InterPro" id="IPR000683">
    <property type="entry name" value="Gfo/Idh/MocA-like_OxRdtase_N"/>
</dbReference>
<dbReference type="InterPro" id="IPR036291">
    <property type="entry name" value="NAD(P)-bd_dom_sf"/>
</dbReference>
<dbReference type="EMBL" id="UINC01012066">
    <property type="protein sequence ID" value="SVA52904.1"/>
    <property type="molecule type" value="Genomic_DNA"/>
</dbReference>
<dbReference type="GO" id="GO:0006740">
    <property type="term" value="P:NADPH regeneration"/>
    <property type="evidence" value="ECO:0007669"/>
    <property type="project" value="TreeGrafter"/>
</dbReference>
<proteinExistence type="predicted"/>
<dbReference type="GO" id="GO:0016491">
    <property type="term" value="F:oxidoreductase activity"/>
    <property type="evidence" value="ECO:0007669"/>
    <property type="project" value="UniProtKB-KW"/>
</dbReference>
<protein>
    <recommendedName>
        <fullName evidence="5">Gfo/Idh/MocA-like oxidoreductase N-terminal domain-containing protein</fullName>
    </recommendedName>
</protein>
<dbReference type="GO" id="GO:0005737">
    <property type="term" value="C:cytoplasm"/>
    <property type="evidence" value="ECO:0007669"/>
    <property type="project" value="TreeGrafter"/>
</dbReference>
<dbReference type="PANTHER" id="PTHR42840:SF3">
    <property type="entry name" value="BINDING ROSSMANN FOLD OXIDOREDUCTASE, PUTATIVE (AFU_ORTHOLOGUE AFUA_2G10240)-RELATED"/>
    <property type="match status" value="1"/>
</dbReference>
<dbReference type="SUPFAM" id="SSF55347">
    <property type="entry name" value="Glyceraldehyde-3-phosphate dehydrogenase-like, C-terminal domain"/>
    <property type="match status" value="1"/>
</dbReference>
<evidence type="ECO:0000313" key="4">
    <source>
        <dbReference type="EMBL" id="SVA52904.1"/>
    </source>
</evidence>
<name>A0A381WK71_9ZZZZ</name>
<feature type="domain" description="GFO/IDH/MocA-like oxidoreductase" evidence="3">
    <location>
        <begin position="128"/>
        <end position="248"/>
    </location>
</feature>
<dbReference type="GO" id="GO:0000166">
    <property type="term" value="F:nucleotide binding"/>
    <property type="evidence" value="ECO:0007669"/>
    <property type="project" value="InterPro"/>
</dbReference>
<accession>A0A381WK71</accession>
<dbReference type="PANTHER" id="PTHR42840">
    <property type="entry name" value="NAD(P)-BINDING ROSSMANN-FOLD SUPERFAMILY PROTEIN-RELATED"/>
    <property type="match status" value="1"/>
</dbReference>
<dbReference type="Pfam" id="PF22725">
    <property type="entry name" value="GFO_IDH_MocA_C3"/>
    <property type="match status" value="1"/>
</dbReference>
<feature type="domain" description="Gfo/Idh/MocA-like oxidoreductase N-terminal" evidence="2">
    <location>
        <begin position="3"/>
        <end position="119"/>
    </location>
</feature>
<keyword evidence="1" id="KW-0560">Oxidoreductase</keyword>
<dbReference type="InterPro" id="IPR055170">
    <property type="entry name" value="GFO_IDH_MocA-like_dom"/>
</dbReference>
<dbReference type="AlphaFoldDB" id="A0A381WK71"/>
<sequence length="333" mass="36194">MVGFALFGAGVMGTIHARNVGLHPNYQLIHVVDPMIDGAQKLTEQFGGTPSSTVDSALEDDRVDVVIIASTTSVHEEQVLACVEAGKAFLCEKPISDSLEGALNCVRAAGDSGIVTAMGFNRRLNYEYRSIYDRVRAGQVGKVEMIHIVSRSFKAPLPEALHGSGGMIREKGTHFFDLASWIAASDPQEIYAAGACLIDKRFVEYGEVDSASLVMRLENEALVSFNFSRRAVFGQDELVEVVGSEGMLQAGRQPEGTTLLYTESAISTEGIYHSWYEQFKQTFTAELDMLVASLTESTPVHATLRDGLKAQAVAEAAIQSIAENRPVTIQKVW</sequence>
<dbReference type="Pfam" id="PF01408">
    <property type="entry name" value="GFO_IDH_MocA"/>
    <property type="match status" value="1"/>
</dbReference>
<organism evidence="4">
    <name type="scientific">marine metagenome</name>
    <dbReference type="NCBI Taxonomy" id="408172"/>
    <lineage>
        <taxon>unclassified sequences</taxon>
        <taxon>metagenomes</taxon>
        <taxon>ecological metagenomes</taxon>
    </lineage>
</organism>
<gene>
    <name evidence="4" type="ORF">METZ01_LOCUS105758</name>
</gene>
<evidence type="ECO:0000259" key="3">
    <source>
        <dbReference type="Pfam" id="PF22725"/>
    </source>
</evidence>
<reference evidence="4" key="1">
    <citation type="submission" date="2018-05" db="EMBL/GenBank/DDBJ databases">
        <authorList>
            <person name="Lanie J.A."/>
            <person name="Ng W.-L."/>
            <person name="Kazmierczak K.M."/>
            <person name="Andrzejewski T.M."/>
            <person name="Davidsen T.M."/>
            <person name="Wayne K.J."/>
            <person name="Tettelin H."/>
            <person name="Glass J.I."/>
            <person name="Rusch D."/>
            <person name="Podicherti R."/>
            <person name="Tsui H.-C.T."/>
            <person name="Winkler M.E."/>
        </authorList>
    </citation>
    <scope>NUCLEOTIDE SEQUENCE</scope>
</reference>
<evidence type="ECO:0000256" key="1">
    <source>
        <dbReference type="ARBA" id="ARBA00023002"/>
    </source>
</evidence>
<evidence type="ECO:0008006" key="5">
    <source>
        <dbReference type="Google" id="ProtNLM"/>
    </source>
</evidence>
<dbReference type="Gene3D" id="3.40.50.720">
    <property type="entry name" value="NAD(P)-binding Rossmann-like Domain"/>
    <property type="match status" value="1"/>
</dbReference>
<dbReference type="Gene3D" id="3.30.360.10">
    <property type="entry name" value="Dihydrodipicolinate Reductase, domain 2"/>
    <property type="match status" value="1"/>
</dbReference>
<evidence type="ECO:0000259" key="2">
    <source>
        <dbReference type="Pfam" id="PF01408"/>
    </source>
</evidence>
<dbReference type="SUPFAM" id="SSF51735">
    <property type="entry name" value="NAD(P)-binding Rossmann-fold domains"/>
    <property type="match status" value="1"/>
</dbReference>